<feature type="transmembrane region" description="Helical" evidence="11">
    <location>
        <begin position="12"/>
        <end position="36"/>
    </location>
</feature>
<dbReference type="InterPro" id="IPR036890">
    <property type="entry name" value="HATPase_C_sf"/>
</dbReference>
<keyword evidence="3" id="KW-0597">Phosphoprotein</keyword>
<reference evidence="13 14" key="1">
    <citation type="journal article" date="2014" name="Int. J. Syst. Evol. Microbiol.">
        <title>Brachybacterium ginsengisoli sp. nov., isolated from soil of a ginseng field.</title>
        <authorList>
            <person name="Hoang V.A."/>
            <person name="Kim Y.J."/>
            <person name="Nguyen N.L."/>
            <person name="Yang D.C."/>
        </authorList>
    </citation>
    <scope>NUCLEOTIDE SEQUENCE [LARGE SCALE GENOMIC DNA]</scope>
    <source>
        <strain evidence="13 14">DCY80</strain>
    </source>
</reference>
<evidence type="ECO:0000256" key="4">
    <source>
        <dbReference type="ARBA" id="ARBA00022679"/>
    </source>
</evidence>
<evidence type="ECO:0000256" key="2">
    <source>
        <dbReference type="ARBA" id="ARBA00012438"/>
    </source>
</evidence>
<dbReference type="GO" id="GO:0016020">
    <property type="term" value="C:membrane"/>
    <property type="evidence" value="ECO:0007669"/>
    <property type="project" value="InterPro"/>
</dbReference>
<feature type="transmembrane region" description="Helical" evidence="11">
    <location>
        <begin position="127"/>
        <end position="147"/>
    </location>
</feature>
<comment type="catalytic activity">
    <reaction evidence="1">
        <text>ATP + protein L-histidine = ADP + protein N-phospho-L-histidine.</text>
        <dbReference type="EC" id="2.7.13.3"/>
    </reaction>
</comment>
<feature type="coiled-coil region" evidence="9">
    <location>
        <begin position="177"/>
        <end position="211"/>
    </location>
</feature>
<name>A0A291GT49_9MICO</name>
<evidence type="ECO:0000256" key="7">
    <source>
        <dbReference type="ARBA" id="ARBA00022840"/>
    </source>
</evidence>
<organism evidence="13 14">
    <name type="scientific">Brachybacterium ginsengisoli</name>
    <dbReference type="NCBI Taxonomy" id="1331682"/>
    <lineage>
        <taxon>Bacteria</taxon>
        <taxon>Bacillati</taxon>
        <taxon>Actinomycetota</taxon>
        <taxon>Actinomycetes</taxon>
        <taxon>Micrococcales</taxon>
        <taxon>Dermabacteraceae</taxon>
        <taxon>Brachybacterium</taxon>
    </lineage>
</organism>
<feature type="transmembrane region" description="Helical" evidence="11">
    <location>
        <begin position="81"/>
        <end position="97"/>
    </location>
</feature>
<evidence type="ECO:0000256" key="8">
    <source>
        <dbReference type="ARBA" id="ARBA00023012"/>
    </source>
</evidence>
<dbReference type="AlphaFoldDB" id="A0A291GT49"/>
<sequence length="461" mass="47338">MTPGARSPRPVALATALGTWTTGMVLLLLLPLLVATDGGSSSIGSLGPGAVSVGSASWWTVAATLALQGAALLAVHRSSTVSVLVTAGLALVLAAFAPGVPYTLSHLPVLVAVFVAAPRGRWRTTRTVLAAAALAVALGTLMNTLRSGLGTLPGVLVEALVQGIGLVGITALISLALASIRTAREAQRKEVAALTREREAVDRARTAAERERDAVIREREATTRAVLSEQRAAMARELHDIAAHHLSGITLLAAAADRQIDTDPDAAHESVRQVRSQTRTVLEDIRRVVGLLRGDGAAERTVESLSTVPELVTARAATGQPVRLERRGPADARREAAGVGPLAQLVAFRMVQESLSNAAVHASGAPCLVTVDDSGAAALQVTVRNERPDGPAPATSSGGAGGFGLIGMLERAQLVGGRLEAGPSADGGWVAELTIPRDTVGAPSQDDAVDIATTTTEGAHR</sequence>
<dbReference type="GO" id="GO:0000155">
    <property type="term" value="F:phosphorelay sensor kinase activity"/>
    <property type="evidence" value="ECO:0007669"/>
    <property type="project" value="InterPro"/>
</dbReference>
<keyword evidence="8" id="KW-0902">Two-component regulatory system</keyword>
<feature type="domain" description="Signal transduction histidine kinase subgroup 3 dimerisation and phosphoacceptor" evidence="12">
    <location>
        <begin position="231"/>
        <end position="294"/>
    </location>
</feature>
<dbReference type="Gene3D" id="3.30.565.10">
    <property type="entry name" value="Histidine kinase-like ATPase, C-terminal domain"/>
    <property type="match status" value="1"/>
</dbReference>
<keyword evidence="14" id="KW-1185">Reference proteome</keyword>
<evidence type="ECO:0000256" key="1">
    <source>
        <dbReference type="ARBA" id="ARBA00000085"/>
    </source>
</evidence>
<dbReference type="InterPro" id="IPR011712">
    <property type="entry name" value="Sig_transdc_His_kin_sub3_dim/P"/>
</dbReference>
<dbReference type="Pfam" id="PF07730">
    <property type="entry name" value="HisKA_3"/>
    <property type="match status" value="1"/>
</dbReference>
<keyword evidence="6 13" id="KW-0418">Kinase</keyword>
<evidence type="ECO:0000256" key="3">
    <source>
        <dbReference type="ARBA" id="ARBA00022553"/>
    </source>
</evidence>
<feature type="transmembrane region" description="Helical" evidence="11">
    <location>
        <begin position="159"/>
        <end position="180"/>
    </location>
</feature>
<keyword evidence="5" id="KW-0547">Nucleotide-binding</keyword>
<keyword evidence="9" id="KW-0175">Coiled coil</keyword>
<feature type="compositionally biased region" description="Polar residues" evidence="10">
    <location>
        <begin position="452"/>
        <end position="461"/>
    </location>
</feature>
<keyword evidence="11" id="KW-1133">Transmembrane helix</keyword>
<protein>
    <recommendedName>
        <fullName evidence="2">histidine kinase</fullName>
        <ecNumber evidence="2">2.7.13.3</ecNumber>
    </recommendedName>
</protein>
<keyword evidence="7" id="KW-0067">ATP-binding</keyword>
<dbReference type="InterPro" id="IPR050482">
    <property type="entry name" value="Sensor_HK_TwoCompSys"/>
</dbReference>
<dbReference type="EMBL" id="CP023564">
    <property type="protein sequence ID" value="ATG53413.1"/>
    <property type="molecule type" value="Genomic_DNA"/>
</dbReference>
<gene>
    <name evidence="13" type="ORF">CFK41_00450</name>
</gene>
<evidence type="ECO:0000256" key="6">
    <source>
        <dbReference type="ARBA" id="ARBA00022777"/>
    </source>
</evidence>
<dbReference type="Gene3D" id="1.20.5.1930">
    <property type="match status" value="1"/>
</dbReference>
<keyword evidence="11" id="KW-0812">Transmembrane</keyword>
<dbReference type="GO" id="GO:0005524">
    <property type="term" value="F:ATP binding"/>
    <property type="evidence" value="ECO:0007669"/>
    <property type="project" value="UniProtKB-KW"/>
</dbReference>
<evidence type="ECO:0000256" key="5">
    <source>
        <dbReference type="ARBA" id="ARBA00022741"/>
    </source>
</evidence>
<keyword evidence="11" id="KW-0472">Membrane</keyword>
<evidence type="ECO:0000313" key="13">
    <source>
        <dbReference type="EMBL" id="ATG53413.1"/>
    </source>
</evidence>
<evidence type="ECO:0000313" key="14">
    <source>
        <dbReference type="Proteomes" id="UP000217889"/>
    </source>
</evidence>
<dbReference type="PANTHER" id="PTHR24421">
    <property type="entry name" value="NITRATE/NITRITE SENSOR PROTEIN NARX-RELATED"/>
    <property type="match status" value="1"/>
</dbReference>
<evidence type="ECO:0000256" key="10">
    <source>
        <dbReference type="SAM" id="MobiDB-lite"/>
    </source>
</evidence>
<keyword evidence="4" id="KW-0808">Transferase</keyword>
<dbReference type="KEGG" id="bgg:CFK41_00450"/>
<accession>A0A291GT49</accession>
<evidence type="ECO:0000256" key="11">
    <source>
        <dbReference type="SAM" id="Phobius"/>
    </source>
</evidence>
<dbReference type="OrthoDB" id="227596at2"/>
<proteinExistence type="predicted"/>
<dbReference type="PANTHER" id="PTHR24421:SF10">
    <property type="entry name" value="NITRATE_NITRITE SENSOR PROTEIN NARQ"/>
    <property type="match status" value="1"/>
</dbReference>
<dbReference type="Proteomes" id="UP000217889">
    <property type="component" value="Chromosome"/>
</dbReference>
<dbReference type="EC" id="2.7.13.3" evidence="2"/>
<feature type="region of interest" description="Disordered" evidence="10">
    <location>
        <begin position="437"/>
        <end position="461"/>
    </location>
</feature>
<dbReference type="SUPFAM" id="SSF55874">
    <property type="entry name" value="ATPase domain of HSP90 chaperone/DNA topoisomerase II/histidine kinase"/>
    <property type="match status" value="1"/>
</dbReference>
<feature type="transmembrane region" description="Helical" evidence="11">
    <location>
        <begin position="56"/>
        <end position="74"/>
    </location>
</feature>
<dbReference type="GO" id="GO:0046983">
    <property type="term" value="F:protein dimerization activity"/>
    <property type="evidence" value="ECO:0007669"/>
    <property type="project" value="InterPro"/>
</dbReference>
<dbReference type="CDD" id="cd16917">
    <property type="entry name" value="HATPase_UhpB-NarQ-NarX-like"/>
    <property type="match status" value="1"/>
</dbReference>
<evidence type="ECO:0000259" key="12">
    <source>
        <dbReference type="Pfam" id="PF07730"/>
    </source>
</evidence>
<evidence type="ECO:0000256" key="9">
    <source>
        <dbReference type="SAM" id="Coils"/>
    </source>
</evidence>